<gene>
    <name evidence="5" type="primary">LOC103051457</name>
</gene>
<evidence type="ECO:0000256" key="2">
    <source>
        <dbReference type="SAM" id="MobiDB-lite"/>
    </source>
</evidence>
<evidence type="ECO:0000313" key="5">
    <source>
        <dbReference type="RefSeq" id="XP_025031605.1"/>
    </source>
</evidence>
<feature type="compositionally biased region" description="Pro residues" evidence="2">
    <location>
        <begin position="123"/>
        <end position="133"/>
    </location>
</feature>
<dbReference type="RefSeq" id="XP_025031605.1">
    <property type="nucleotide sequence ID" value="XM_025175837.1"/>
</dbReference>
<keyword evidence="4" id="KW-1185">Reference proteome</keyword>
<organism evidence="4 5">
    <name type="scientific">Python bivittatus</name>
    <name type="common">Burmese python</name>
    <name type="synonym">Python molurus bivittatus</name>
    <dbReference type="NCBI Taxonomy" id="176946"/>
    <lineage>
        <taxon>Eukaryota</taxon>
        <taxon>Metazoa</taxon>
        <taxon>Chordata</taxon>
        <taxon>Craniata</taxon>
        <taxon>Vertebrata</taxon>
        <taxon>Euteleostomi</taxon>
        <taxon>Lepidosauria</taxon>
        <taxon>Squamata</taxon>
        <taxon>Bifurcata</taxon>
        <taxon>Unidentata</taxon>
        <taxon>Episquamata</taxon>
        <taxon>Toxicofera</taxon>
        <taxon>Serpentes</taxon>
        <taxon>Henophidia</taxon>
        <taxon>Pythonidae</taxon>
        <taxon>Python</taxon>
    </lineage>
</organism>
<keyword evidence="1" id="KW-0539">Nucleus</keyword>
<sequence length="133" mass="14770">MPLRLTCDVSVVRRSEPSAEGRPSERPLRARLSLRKPPKGRRGSACVLINTDPHRGSTKYKPRYLLSQTSTQLRKLRKQAAGSSAILFPSPRGKRRMEGRGERLDQGDQTHQPSTTWGAELLLPPPDPLAAPL</sequence>
<feature type="region of interest" description="Disordered" evidence="2">
    <location>
        <begin position="6"/>
        <end position="59"/>
    </location>
</feature>
<evidence type="ECO:0000256" key="1">
    <source>
        <dbReference type="ARBA" id="ARBA00023242"/>
    </source>
</evidence>
<dbReference type="AlphaFoldDB" id="A0A9F5J038"/>
<feature type="compositionally biased region" description="Basic and acidic residues" evidence="2">
    <location>
        <begin position="96"/>
        <end position="108"/>
    </location>
</feature>
<dbReference type="Pfam" id="PF25344">
    <property type="entry name" value="PH_LRR1"/>
    <property type="match status" value="1"/>
</dbReference>
<feature type="domain" description="PIF1/LRR1 pleckstrin homology" evidence="3">
    <location>
        <begin position="4"/>
        <end position="61"/>
    </location>
</feature>
<evidence type="ECO:0000313" key="4">
    <source>
        <dbReference type="Proteomes" id="UP000695026"/>
    </source>
</evidence>
<protein>
    <submittedName>
        <fullName evidence="5">Uncharacterized protein LOC103051457 isoform X1</fullName>
    </submittedName>
</protein>
<dbReference type="InterPro" id="IPR057437">
    <property type="entry name" value="PIF1/LRR1_PH"/>
</dbReference>
<feature type="compositionally biased region" description="Basic and acidic residues" evidence="2">
    <location>
        <begin position="11"/>
        <end position="28"/>
    </location>
</feature>
<evidence type="ECO:0000259" key="3">
    <source>
        <dbReference type="Pfam" id="PF25344"/>
    </source>
</evidence>
<name>A0A9F5J038_PYTBI</name>
<accession>A0A9F5J038</accession>
<dbReference type="Proteomes" id="UP000695026">
    <property type="component" value="Unplaced"/>
</dbReference>
<feature type="region of interest" description="Disordered" evidence="2">
    <location>
        <begin position="78"/>
        <end position="133"/>
    </location>
</feature>
<reference evidence="5" key="1">
    <citation type="submission" date="2025-08" db="UniProtKB">
        <authorList>
            <consortium name="RefSeq"/>
        </authorList>
    </citation>
    <scope>IDENTIFICATION</scope>
    <source>
        <tissue evidence="5">Liver</tissue>
    </source>
</reference>
<proteinExistence type="predicted"/>
<dbReference type="GeneID" id="103051457"/>
<feature type="compositionally biased region" description="Basic residues" evidence="2">
    <location>
        <begin position="32"/>
        <end position="42"/>
    </location>
</feature>